<name>A0A8J5LWP9_9STRA</name>
<comment type="caution">
    <text evidence="3">The sequence shown here is derived from an EMBL/GenBank/DDBJ whole genome shotgun (WGS) entry which is preliminary data.</text>
</comment>
<dbReference type="EMBL" id="JAENGY010001738">
    <property type="protein sequence ID" value="KAG6947217.1"/>
    <property type="molecule type" value="Genomic_DNA"/>
</dbReference>
<protein>
    <recommendedName>
        <fullName evidence="2">FDX-ACB domain-containing protein</fullName>
    </recommendedName>
</protein>
<dbReference type="GO" id="GO:0005737">
    <property type="term" value="C:cytoplasm"/>
    <property type="evidence" value="ECO:0007669"/>
    <property type="project" value="TreeGrafter"/>
</dbReference>
<sequence length="507" mass="56049">MSGGSLLTQGLEPLGSKSKAIRTKLSELYVQDDELQAAHQQAKRDDDFGEEVVTKYKSFLSCRDQLITELEKQKIQVPWQLRMTIDDLELTLKQRREKKEGNASSGTKESDAKPPKQNQVPAETAPTVQSGRVTVAFLGPTLIALVIAMFWNKLAMSSSVPPTTVSSNSGHVIGDLTSLGLVKRGARVLVVGDGNFSYSRAFLRANSARIAASEINVTVTSLDTESQLVEMYPKSRDILDELRSGGVHVRHGVNATKLETYSFKDEGDGDEPVRFDRIVFNFPHYAADGGVGNKNKRNKIHRHRQLLVDFFASASQVLASDGQIWVTLCAGQGGTKLERKTRAVGDTWQIVHCAAAAGLVLQDAHFCPVDALAELGYYSVGYQSREKAFWTEDGISHVFCLEAPGRKSFFPVEWTRDISFWVTDEEMFTEELLHDVVREHFPPETMNVSISLLDEYRCEKSGRKSVTYRLDISSSSLALSRDRVNTLAQVALSAIESSSFGASRATC</sequence>
<dbReference type="PANTHER" id="PTHR11538">
    <property type="entry name" value="PHENYLALANYL-TRNA SYNTHETASE"/>
    <property type="match status" value="1"/>
</dbReference>
<feature type="compositionally biased region" description="Polar residues" evidence="1">
    <location>
        <begin position="116"/>
        <end position="126"/>
    </location>
</feature>
<dbReference type="PANTHER" id="PTHR11538:SF26">
    <property type="entry name" value="FERREDOXIN-FOLD ANTICODON-BINDING DOMAIN-CONTAINING PROTEIN 1"/>
    <property type="match status" value="1"/>
</dbReference>
<dbReference type="Proteomes" id="UP000709295">
    <property type="component" value="Unassembled WGS sequence"/>
</dbReference>
<dbReference type="Pfam" id="PF10354">
    <property type="entry name" value="BMT5-like"/>
    <property type="match status" value="1"/>
</dbReference>
<feature type="domain" description="FDX-ACB" evidence="2">
    <location>
        <begin position="409"/>
        <end position="504"/>
    </location>
</feature>
<reference evidence="3" key="1">
    <citation type="submission" date="2021-01" db="EMBL/GenBank/DDBJ databases">
        <title>Phytophthora aleatoria, a newly-described species from Pinus radiata is distinct from Phytophthora cactorum isolates based on comparative genomics.</title>
        <authorList>
            <person name="Mcdougal R."/>
            <person name="Panda P."/>
            <person name="Williams N."/>
            <person name="Studholme D.J."/>
        </authorList>
    </citation>
    <scope>NUCLEOTIDE SEQUENCE</scope>
    <source>
        <strain evidence="3">NZFS 4037</strain>
    </source>
</reference>
<dbReference type="InterPro" id="IPR019446">
    <property type="entry name" value="BMT5-like"/>
</dbReference>
<evidence type="ECO:0000259" key="2">
    <source>
        <dbReference type="PROSITE" id="PS51447"/>
    </source>
</evidence>
<evidence type="ECO:0000313" key="3">
    <source>
        <dbReference type="EMBL" id="KAG6947217.1"/>
    </source>
</evidence>
<dbReference type="AlphaFoldDB" id="A0A8J5LWP9"/>
<dbReference type="CDD" id="cd02440">
    <property type="entry name" value="AdoMet_MTases"/>
    <property type="match status" value="1"/>
</dbReference>
<keyword evidence="4" id="KW-1185">Reference proteome</keyword>
<organism evidence="3 4">
    <name type="scientific">Phytophthora aleatoria</name>
    <dbReference type="NCBI Taxonomy" id="2496075"/>
    <lineage>
        <taxon>Eukaryota</taxon>
        <taxon>Sar</taxon>
        <taxon>Stramenopiles</taxon>
        <taxon>Oomycota</taxon>
        <taxon>Peronosporomycetes</taxon>
        <taxon>Peronosporales</taxon>
        <taxon>Peronosporaceae</taxon>
        <taxon>Phytophthora</taxon>
    </lineage>
</organism>
<accession>A0A8J5LWP9</accession>
<dbReference type="SMART" id="SM00896">
    <property type="entry name" value="FDX-ACB"/>
    <property type="match status" value="1"/>
</dbReference>
<proteinExistence type="predicted"/>
<dbReference type="InterPro" id="IPR005121">
    <property type="entry name" value="Fdx_antiC-bd"/>
</dbReference>
<evidence type="ECO:0000313" key="4">
    <source>
        <dbReference type="Proteomes" id="UP000709295"/>
    </source>
</evidence>
<feature type="region of interest" description="Disordered" evidence="1">
    <location>
        <begin position="95"/>
        <end position="126"/>
    </location>
</feature>
<dbReference type="PROSITE" id="PS51447">
    <property type="entry name" value="FDX_ACB"/>
    <property type="match status" value="1"/>
</dbReference>
<dbReference type="GO" id="GO:0070042">
    <property type="term" value="F:rRNA (uridine-N3-)-methyltransferase activity"/>
    <property type="evidence" value="ECO:0007669"/>
    <property type="project" value="InterPro"/>
</dbReference>
<evidence type="ECO:0000256" key="1">
    <source>
        <dbReference type="SAM" id="MobiDB-lite"/>
    </source>
</evidence>
<gene>
    <name evidence="3" type="ORF">JG688_00015635</name>
</gene>
<dbReference type="GO" id="GO:0070475">
    <property type="term" value="P:rRNA base methylation"/>
    <property type="evidence" value="ECO:0007669"/>
    <property type="project" value="InterPro"/>
</dbReference>